<feature type="region of interest" description="Disordered" evidence="7">
    <location>
        <begin position="1"/>
        <end position="21"/>
    </location>
</feature>
<keyword evidence="3" id="KW-1003">Cell membrane</keyword>
<feature type="transmembrane region" description="Helical" evidence="8">
    <location>
        <begin position="433"/>
        <end position="452"/>
    </location>
</feature>
<evidence type="ECO:0000259" key="9">
    <source>
        <dbReference type="PROSITE" id="PS50850"/>
    </source>
</evidence>
<evidence type="ECO:0000256" key="7">
    <source>
        <dbReference type="SAM" id="MobiDB-lite"/>
    </source>
</evidence>
<feature type="transmembrane region" description="Helical" evidence="8">
    <location>
        <begin position="406"/>
        <end position="427"/>
    </location>
</feature>
<evidence type="ECO:0000256" key="3">
    <source>
        <dbReference type="ARBA" id="ARBA00022475"/>
    </source>
</evidence>
<dbReference type="InterPro" id="IPR020846">
    <property type="entry name" value="MFS_dom"/>
</dbReference>
<evidence type="ECO:0000256" key="5">
    <source>
        <dbReference type="ARBA" id="ARBA00022989"/>
    </source>
</evidence>
<dbReference type="Pfam" id="PF05977">
    <property type="entry name" value="MFS_3"/>
    <property type="match status" value="1"/>
</dbReference>
<dbReference type="InterPro" id="IPR010290">
    <property type="entry name" value="TM_effector"/>
</dbReference>
<feature type="transmembrane region" description="Helical" evidence="8">
    <location>
        <begin position="346"/>
        <end position="364"/>
    </location>
</feature>
<feature type="transmembrane region" description="Helical" evidence="8">
    <location>
        <begin position="109"/>
        <end position="130"/>
    </location>
</feature>
<dbReference type="GO" id="GO:0022857">
    <property type="term" value="F:transmembrane transporter activity"/>
    <property type="evidence" value="ECO:0007669"/>
    <property type="project" value="InterPro"/>
</dbReference>
<keyword evidence="5 8" id="KW-1133">Transmembrane helix</keyword>
<comment type="subcellular location">
    <subcellularLocation>
        <location evidence="1">Cell membrane</location>
        <topology evidence="1">Multi-pass membrane protein</topology>
    </subcellularLocation>
</comment>
<comment type="caution">
    <text evidence="10">The sequence shown here is derived from an EMBL/GenBank/DDBJ whole genome shotgun (WGS) entry which is preliminary data.</text>
</comment>
<sequence length="597" mass="64079">MPQPAEAELATLCSQAQGRREEVRPTQFPLPSLIAAAPQRRPKCPVRKRPNDMPSNEGTASVGLLAPLKNSTFRSIFFASQLSSLGWLMQTAALSWLMATVSTSDVMVALVQASSTLPAFFLAIFVGAIADNYSRRMVMIVGRSLMMAASAMLTILMAFGITDPWMILAFSFLDGCGIALSDPAWRASLGDMLERRHLPSAVTLLNVGFNTVRSVGPALGGIIVAIFGPLVTFALTTLGFVAPLTALWRNKWTVKASPLPREALMTAIYDGLRFTAISSEIKAAIVRGTLFGLTGTSMLALLPLVARDFLKGGPIDYGILMGGFGAGALIAGLLNPPLRRAVTQELLIVLACVACAVCAISLALTSSLIIATVCLAFGGAGWVTGWSGFGVNVQLASPRWVVGRTISIYSAFTYGGIAAGSWLWGIIAENHSLSLSLACSAAASLLVAALGLKLPISNRLESELEASGAFDAPVPALDLKPRSGPILVTTEYAIAEENAAVFLEIMRRRRHVQSRAGARHWTLTRDVQQPSRWLETFRTPTWTDYHRLHHRLNEADKRLGDELKSLSVASDLPRTIVLVERPTAARKSTPVPYVSQK</sequence>
<evidence type="ECO:0000256" key="4">
    <source>
        <dbReference type="ARBA" id="ARBA00022692"/>
    </source>
</evidence>
<feature type="transmembrane region" description="Helical" evidence="8">
    <location>
        <begin position="222"/>
        <end position="248"/>
    </location>
</feature>
<dbReference type="PANTHER" id="PTHR23513:SF11">
    <property type="entry name" value="STAPHYLOFERRIN A TRANSPORTER"/>
    <property type="match status" value="1"/>
</dbReference>
<dbReference type="CDD" id="cd06173">
    <property type="entry name" value="MFS_MefA_like"/>
    <property type="match status" value="1"/>
</dbReference>
<keyword evidence="2" id="KW-0813">Transport</keyword>
<feature type="domain" description="Major facilitator superfamily (MFS) profile" evidence="9">
    <location>
        <begin position="72"/>
        <end position="459"/>
    </location>
</feature>
<evidence type="ECO:0000256" key="1">
    <source>
        <dbReference type="ARBA" id="ARBA00004651"/>
    </source>
</evidence>
<evidence type="ECO:0000256" key="8">
    <source>
        <dbReference type="SAM" id="Phobius"/>
    </source>
</evidence>
<evidence type="ECO:0000256" key="2">
    <source>
        <dbReference type="ARBA" id="ARBA00022448"/>
    </source>
</evidence>
<dbReference type="Gene3D" id="1.20.1250.20">
    <property type="entry name" value="MFS general substrate transporter like domains"/>
    <property type="match status" value="1"/>
</dbReference>
<feature type="transmembrane region" description="Helical" evidence="8">
    <location>
        <begin position="317"/>
        <end position="334"/>
    </location>
</feature>
<protein>
    <submittedName>
        <fullName evidence="10">MFS family permease</fullName>
    </submittedName>
</protein>
<gene>
    <name evidence="10" type="ORF">GGI59_005529</name>
</gene>
<dbReference type="PANTHER" id="PTHR23513">
    <property type="entry name" value="INTEGRAL MEMBRANE EFFLUX PROTEIN-RELATED"/>
    <property type="match status" value="1"/>
</dbReference>
<proteinExistence type="predicted"/>
<organism evidence="10 11">
    <name type="scientific">Rhizobium lentis</name>
    <dbReference type="NCBI Taxonomy" id="1138194"/>
    <lineage>
        <taxon>Bacteria</taxon>
        <taxon>Pseudomonadati</taxon>
        <taxon>Pseudomonadota</taxon>
        <taxon>Alphaproteobacteria</taxon>
        <taxon>Hyphomicrobiales</taxon>
        <taxon>Rhizobiaceae</taxon>
        <taxon>Rhizobium/Agrobacterium group</taxon>
        <taxon>Rhizobium</taxon>
    </lineage>
</organism>
<evidence type="ECO:0000313" key="11">
    <source>
        <dbReference type="Proteomes" id="UP000528824"/>
    </source>
</evidence>
<keyword evidence="4 8" id="KW-0812">Transmembrane</keyword>
<keyword evidence="11" id="KW-1185">Reference proteome</keyword>
<feature type="transmembrane region" description="Helical" evidence="8">
    <location>
        <begin position="284"/>
        <end position="305"/>
    </location>
</feature>
<dbReference type="InterPro" id="IPR036259">
    <property type="entry name" value="MFS_trans_sf"/>
</dbReference>
<dbReference type="EMBL" id="JACHBC010000014">
    <property type="protein sequence ID" value="MBB5563830.1"/>
    <property type="molecule type" value="Genomic_DNA"/>
</dbReference>
<name>A0A7W8XJA0_9HYPH</name>
<dbReference type="GO" id="GO:0005886">
    <property type="term" value="C:plasma membrane"/>
    <property type="evidence" value="ECO:0007669"/>
    <property type="project" value="UniProtKB-SubCell"/>
</dbReference>
<dbReference type="PROSITE" id="PS50850">
    <property type="entry name" value="MFS"/>
    <property type="match status" value="1"/>
</dbReference>
<reference evidence="10 11" key="1">
    <citation type="submission" date="2020-08" db="EMBL/GenBank/DDBJ databases">
        <title>Genomic Encyclopedia of Type Strains, Phase IV (KMG-V): Genome sequencing to study the core and pangenomes of soil and plant-associated prokaryotes.</title>
        <authorList>
            <person name="Whitman W."/>
        </authorList>
    </citation>
    <scope>NUCLEOTIDE SEQUENCE [LARGE SCALE GENOMIC DNA]</scope>
    <source>
        <strain evidence="10 11">SEMIA 4034</strain>
    </source>
</reference>
<dbReference type="SUPFAM" id="SSF103473">
    <property type="entry name" value="MFS general substrate transporter"/>
    <property type="match status" value="1"/>
</dbReference>
<evidence type="ECO:0000313" key="10">
    <source>
        <dbReference type="EMBL" id="MBB5563830.1"/>
    </source>
</evidence>
<dbReference type="AlphaFoldDB" id="A0A7W8XJA0"/>
<dbReference type="Proteomes" id="UP000528824">
    <property type="component" value="Unassembled WGS sequence"/>
</dbReference>
<feature type="transmembrane region" description="Helical" evidence="8">
    <location>
        <begin position="370"/>
        <end position="394"/>
    </location>
</feature>
<feature type="transmembrane region" description="Helical" evidence="8">
    <location>
        <begin position="76"/>
        <end position="97"/>
    </location>
</feature>
<feature type="transmembrane region" description="Helical" evidence="8">
    <location>
        <begin position="137"/>
        <end position="159"/>
    </location>
</feature>
<accession>A0A7W8XJA0</accession>
<evidence type="ECO:0000256" key="6">
    <source>
        <dbReference type="ARBA" id="ARBA00023136"/>
    </source>
</evidence>
<keyword evidence="6 8" id="KW-0472">Membrane</keyword>